<evidence type="ECO:0000313" key="6">
    <source>
        <dbReference type="EMBL" id="TEB36693.1"/>
    </source>
</evidence>
<dbReference type="Pfam" id="PF13445">
    <property type="entry name" value="zf-RING_UBOX"/>
    <property type="match status" value="1"/>
</dbReference>
<dbReference type="SUPFAM" id="SSF57850">
    <property type="entry name" value="RING/U-box"/>
    <property type="match status" value="1"/>
</dbReference>
<dbReference type="Gene3D" id="3.30.40.10">
    <property type="entry name" value="Zinc/RING finger domain, C3HC4 (zinc finger)"/>
    <property type="match status" value="1"/>
</dbReference>
<feature type="domain" description="RING-type" evidence="5">
    <location>
        <begin position="28"/>
        <end position="79"/>
    </location>
</feature>
<dbReference type="PROSITE" id="PS50089">
    <property type="entry name" value="ZF_RING_2"/>
    <property type="match status" value="1"/>
</dbReference>
<gene>
    <name evidence="6" type="ORF">FA13DRAFT_1078596</name>
</gene>
<evidence type="ECO:0000256" key="1">
    <source>
        <dbReference type="ARBA" id="ARBA00022723"/>
    </source>
</evidence>
<dbReference type="SMART" id="SM00184">
    <property type="entry name" value="RING"/>
    <property type="match status" value="1"/>
</dbReference>
<dbReference type="InterPro" id="IPR027370">
    <property type="entry name" value="Znf-RING_euk"/>
</dbReference>
<dbReference type="InterPro" id="IPR013083">
    <property type="entry name" value="Znf_RING/FYVE/PHD"/>
</dbReference>
<keyword evidence="2 4" id="KW-0863">Zinc-finger</keyword>
<accession>A0A4Y7TR88</accession>
<dbReference type="EMBL" id="QPFP01000005">
    <property type="protein sequence ID" value="TEB36693.1"/>
    <property type="molecule type" value="Genomic_DNA"/>
</dbReference>
<organism evidence="6 7">
    <name type="scientific">Coprinellus micaceus</name>
    <name type="common">Glistening ink-cap mushroom</name>
    <name type="synonym">Coprinus micaceus</name>
    <dbReference type="NCBI Taxonomy" id="71717"/>
    <lineage>
        <taxon>Eukaryota</taxon>
        <taxon>Fungi</taxon>
        <taxon>Dikarya</taxon>
        <taxon>Basidiomycota</taxon>
        <taxon>Agaricomycotina</taxon>
        <taxon>Agaricomycetes</taxon>
        <taxon>Agaricomycetidae</taxon>
        <taxon>Agaricales</taxon>
        <taxon>Agaricineae</taxon>
        <taxon>Psathyrellaceae</taxon>
        <taxon>Coprinellus</taxon>
    </lineage>
</organism>
<comment type="caution">
    <text evidence="6">The sequence shown here is derived from an EMBL/GenBank/DDBJ whole genome shotgun (WGS) entry which is preliminary data.</text>
</comment>
<keyword evidence="1" id="KW-0479">Metal-binding</keyword>
<keyword evidence="7" id="KW-1185">Reference proteome</keyword>
<dbReference type="GO" id="GO:0008270">
    <property type="term" value="F:zinc ion binding"/>
    <property type="evidence" value="ECO:0007669"/>
    <property type="project" value="UniProtKB-KW"/>
</dbReference>
<evidence type="ECO:0000256" key="3">
    <source>
        <dbReference type="ARBA" id="ARBA00022833"/>
    </source>
</evidence>
<protein>
    <recommendedName>
        <fullName evidence="5">RING-type domain-containing protein</fullName>
    </recommendedName>
</protein>
<dbReference type="InterPro" id="IPR001841">
    <property type="entry name" value="Znf_RING"/>
</dbReference>
<dbReference type="AlphaFoldDB" id="A0A4Y7TR88"/>
<dbReference type="Proteomes" id="UP000298030">
    <property type="component" value="Unassembled WGS sequence"/>
</dbReference>
<evidence type="ECO:0000256" key="2">
    <source>
        <dbReference type="ARBA" id="ARBA00022771"/>
    </source>
</evidence>
<dbReference type="STRING" id="71717.A0A4Y7TR88"/>
<evidence type="ECO:0000259" key="5">
    <source>
        <dbReference type="PROSITE" id="PS50089"/>
    </source>
</evidence>
<reference evidence="6 7" key="1">
    <citation type="journal article" date="2019" name="Nat. Ecol. Evol.">
        <title>Megaphylogeny resolves global patterns of mushroom evolution.</title>
        <authorList>
            <person name="Varga T."/>
            <person name="Krizsan K."/>
            <person name="Foldi C."/>
            <person name="Dima B."/>
            <person name="Sanchez-Garcia M."/>
            <person name="Sanchez-Ramirez S."/>
            <person name="Szollosi G.J."/>
            <person name="Szarkandi J.G."/>
            <person name="Papp V."/>
            <person name="Albert L."/>
            <person name="Andreopoulos W."/>
            <person name="Angelini C."/>
            <person name="Antonin V."/>
            <person name="Barry K.W."/>
            <person name="Bougher N.L."/>
            <person name="Buchanan P."/>
            <person name="Buyck B."/>
            <person name="Bense V."/>
            <person name="Catcheside P."/>
            <person name="Chovatia M."/>
            <person name="Cooper J."/>
            <person name="Damon W."/>
            <person name="Desjardin D."/>
            <person name="Finy P."/>
            <person name="Geml J."/>
            <person name="Haridas S."/>
            <person name="Hughes K."/>
            <person name="Justo A."/>
            <person name="Karasinski D."/>
            <person name="Kautmanova I."/>
            <person name="Kiss B."/>
            <person name="Kocsube S."/>
            <person name="Kotiranta H."/>
            <person name="LaButti K.M."/>
            <person name="Lechner B.E."/>
            <person name="Liimatainen K."/>
            <person name="Lipzen A."/>
            <person name="Lukacs Z."/>
            <person name="Mihaltcheva S."/>
            <person name="Morgado L.N."/>
            <person name="Niskanen T."/>
            <person name="Noordeloos M.E."/>
            <person name="Ohm R.A."/>
            <person name="Ortiz-Santana B."/>
            <person name="Ovrebo C."/>
            <person name="Racz N."/>
            <person name="Riley R."/>
            <person name="Savchenko A."/>
            <person name="Shiryaev A."/>
            <person name="Soop K."/>
            <person name="Spirin V."/>
            <person name="Szebenyi C."/>
            <person name="Tomsovsky M."/>
            <person name="Tulloss R.E."/>
            <person name="Uehling J."/>
            <person name="Grigoriev I.V."/>
            <person name="Vagvolgyi C."/>
            <person name="Papp T."/>
            <person name="Martin F.M."/>
            <person name="Miettinen O."/>
            <person name="Hibbett D.S."/>
            <person name="Nagy L.G."/>
        </authorList>
    </citation>
    <scope>NUCLEOTIDE SEQUENCE [LARGE SCALE GENOMIC DNA]</scope>
    <source>
        <strain evidence="6 7">FP101781</strain>
    </source>
</reference>
<sequence>MEAAKMMSRLADREAQDTLTQLEQSFLCPLCYEVLSAPHTLNAPNCGHTFCGLCILKWFCSRMHGCGAWHEQVYCPMCRAEIHPPDRRISFPFIPNRLATTTISSLTEKLSTIPANTAMLVKREENDDVLVSGSKAPRGRSCSRLTQQAKIEEDSEIPQTPDVDGWREGGLLRTEWLKKDREGRQEMSKLYDSWRSLRPQDFLALKNRLGV</sequence>
<name>A0A4Y7TR88_COPMI</name>
<dbReference type="InterPro" id="IPR017907">
    <property type="entry name" value="Znf_RING_CS"/>
</dbReference>
<dbReference type="OrthoDB" id="6105938at2759"/>
<evidence type="ECO:0000256" key="4">
    <source>
        <dbReference type="PROSITE-ProRule" id="PRU00175"/>
    </source>
</evidence>
<proteinExistence type="predicted"/>
<evidence type="ECO:0000313" key="7">
    <source>
        <dbReference type="Proteomes" id="UP000298030"/>
    </source>
</evidence>
<keyword evidence="3" id="KW-0862">Zinc</keyword>
<dbReference type="PROSITE" id="PS00518">
    <property type="entry name" value="ZF_RING_1"/>
    <property type="match status" value="1"/>
</dbReference>